<sequence length="112" mass="13031">MCAHNVAHHARHHRALAARWTAPGRALAARMRRVGRPVITHWLHEVLADDGWWMCHCWALFRVRPRPMRDAWPLDVRLFARLPRNVLPAAVAVRPPSGDDLWQIVAMAEFYF</sequence>
<proteinExistence type="predicted"/>
<keyword evidence="2" id="KW-1185">Reference proteome</keyword>
<reference evidence="1 2" key="1">
    <citation type="journal article" date="2015" name="Proc. Natl. Acad. Sci. U.S.A.">
        <title>The resurrection genome of Boea hygrometrica: A blueprint for survival of dehydration.</title>
        <authorList>
            <person name="Xiao L."/>
            <person name="Yang G."/>
            <person name="Zhang L."/>
            <person name="Yang X."/>
            <person name="Zhao S."/>
            <person name="Ji Z."/>
            <person name="Zhou Q."/>
            <person name="Hu M."/>
            <person name="Wang Y."/>
            <person name="Chen M."/>
            <person name="Xu Y."/>
            <person name="Jin H."/>
            <person name="Xiao X."/>
            <person name="Hu G."/>
            <person name="Bao F."/>
            <person name="Hu Y."/>
            <person name="Wan P."/>
            <person name="Li L."/>
            <person name="Deng X."/>
            <person name="Kuang T."/>
            <person name="Xiang C."/>
            <person name="Zhu J.K."/>
            <person name="Oliver M.J."/>
            <person name="He Y."/>
        </authorList>
    </citation>
    <scope>NUCLEOTIDE SEQUENCE [LARGE SCALE GENOMIC DNA]</scope>
    <source>
        <strain evidence="2">cv. XS01</strain>
    </source>
</reference>
<name>A0A2Z7CLA6_9LAMI</name>
<dbReference type="EMBL" id="KQ994555">
    <property type="protein sequence ID" value="KZV47861.1"/>
    <property type="molecule type" value="Genomic_DNA"/>
</dbReference>
<dbReference type="Proteomes" id="UP000250235">
    <property type="component" value="Unassembled WGS sequence"/>
</dbReference>
<gene>
    <name evidence="1" type="ORF">F511_33801</name>
</gene>
<evidence type="ECO:0000313" key="1">
    <source>
        <dbReference type="EMBL" id="KZV47861.1"/>
    </source>
</evidence>
<evidence type="ECO:0000313" key="2">
    <source>
        <dbReference type="Proteomes" id="UP000250235"/>
    </source>
</evidence>
<accession>A0A2Z7CLA6</accession>
<protein>
    <submittedName>
        <fullName evidence="1">Regulation of nuclear pre-mRNA domain-containing protein 1A</fullName>
    </submittedName>
</protein>
<organism evidence="1 2">
    <name type="scientific">Dorcoceras hygrometricum</name>
    <dbReference type="NCBI Taxonomy" id="472368"/>
    <lineage>
        <taxon>Eukaryota</taxon>
        <taxon>Viridiplantae</taxon>
        <taxon>Streptophyta</taxon>
        <taxon>Embryophyta</taxon>
        <taxon>Tracheophyta</taxon>
        <taxon>Spermatophyta</taxon>
        <taxon>Magnoliopsida</taxon>
        <taxon>eudicotyledons</taxon>
        <taxon>Gunneridae</taxon>
        <taxon>Pentapetalae</taxon>
        <taxon>asterids</taxon>
        <taxon>lamiids</taxon>
        <taxon>Lamiales</taxon>
        <taxon>Gesneriaceae</taxon>
        <taxon>Didymocarpoideae</taxon>
        <taxon>Trichosporeae</taxon>
        <taxon>Loxocarpinae</taxon>
        <taxon>Dorcoceras</taxon>
    </lineage>
</organism>
<dbReference type="AlphaFoldDB" id="A0A2Z7CLA6"/>